<evidence type="ECO:0000313" key="2">
    <source>
        <dbReference type="EMBL" id="KAA6301393.1"/>
    </source>
</evidence>
<comment type="caution">
    <text evidence="2">The sequence shown here is derived from an EMBL/GenBank/DDBJ whole genome shotgun (WGS) entry which is preliminary data.</text>
</comment>
<dbReference type="Proteomes" id="UP000324575">
    <property type="component" value="Unassembled WGS sequence"/>
</dbReference>
<accession>A0A5M8NZ14</accession>
<reference evidence="2 3" key="1">
    <citation type="submission" date="2019-03" db="EMBL/GenBank/DDBJ databases">
        <title>Single cell metagenomics reveals metabolic interactions within the superorganism composed of flagellate Streblomastix strix and complex community of Bacteroidetes bacteria on its surface.</title>
        <authorList>
            <person name="Treitli S.C."/>
            <person name="Kolisko M."/>
            <person name="Husnik F."/>
            <person name="Keeling P."/>
            <person name="Hampl V."/>
        </authorList>
    </citation>
    <scope>NUCLEOTIDE SEQUENCE [LARGE SCALE GENOMIC DNA]</scope>
    <source>
        <strain evidence="2">St1</strain>
    </source>
</reference>
<sequence>MQKMNELLIKKILSKVPKHLKPIDYLKDELNISKESVYRRMRGEISFTLEEVSLIAKDLKFSIDELMDTQEANYIFLSMMANPSQEAVAMYEEMLTNSISLLKEIYQQSKKVLITTALTSFPFKFFSFENLFRFEYALFLHQQNQIPFGTSFSDILLPPAIKTLHQDLVNYVSHLPKIVCVVDDNIFSKLIKKIKYYYDLKFISNDDLQLLYIELTQLLKQIEKIVITGESESGTSFSVYYSLLSIDTACIHYEYDDMAITQLWLCNEMPIILKNNPAVCHAQKKQLESQIKYSTLITSSNTMLQAKLLRVLRNCIEELNQMSLHESN</sequence>
<organism evidence="2 3">
    <name type="scientific">Candidatus Ordinivivax streblomastigis</name>
    <dbReference type="NCBI Taxonomy" id="2540710"/>
    <lineage>
        <taxon>Bacteria</taxon>
        <taxon>Pseudomonadati</taxon>
        <taxon>Bacteroidota</taxon>
        <taxon>Bacteroidia</taxon>
        <taxon>Bacteroidales</taxon>
        <taxon>Candidatus Ordinivivax</taxon>
    </lineage>
</organism>
<protein>
    <recommendedName>
        <fullName evidence="1">Transcription regulator BetR N-terminal domain-containing protein</fullName>
    </recommendedName>
</protein>
<dbReference type="InterPro" id="IPR013975">
    <property type="entry name" value="Tscrpt_reg_BetR_N"/>
</dbReference>
<gene>
    <name evidence="2" type="ORF">EZS26_002482</name>
</gene>
<dbReference type="EMBL" id="SNRX01000020">
    <property type="protein sequence ID" value="KAA6301393.1"/>
    <property type="molecule type" value="Genomic_DNA"/>
</dbReference>
<dbReference type="AlphaFoldDB" id="A0A5M8NZ14"/>
<name>A0A5M8NZ14_9BACT</name>
<feature type="domain" description="Transcription regulator BetR N-terminal" evidence="1">
    <location>
        <begin position="26"/>
        <end position="94"/>
    </location>
</feature>
<evidence type="ECO:0000259" key="1">
    <source>
        <dbReference type="Pfam" id="PF08667"/>
    </source>
</evidence>
<evidence type="ECO:0000313" key="3">
    <source>
        <dbReference type="Proteomes" id="UP000324575"/>
    </source>
</evidence>
<proteinExistence type="predicted"/>
<dbReference type="Pfam" id="PF08667">
    <property type="entry name" value="BetR"/>
    <property type="match status" value="1"/>
</dbReference>